<evidence type="ECO:0000313" key="2">
    <source>
        <dbReference type="Proteomes" id="UP000256431"/>
    </source>
</evidence>
<comment type="caution">
    <text evidence="1">The sequence shown here is derived from an EMBL/GenBank/DDBJ whole genome shotgun (WGS) entry which is preliminary data.</text>
</comment>
<proteinExistence type="predicted"/>
<gene>
    <name evidence="1" type="ORF">DXI23_04770</name>
</gene>
<sequence length="807" mass="89454">MIITKDFASELSEALQDQRLSGIAQKITLKSSQKDTDVIVVEQALWSRSVAELSSGAAIDFGKLDGIEAATIFVDVAAGTPFQAKSVKAITKAILKKWSVDFFEDGLTELASRLPLNLVRMIRETIKQRESEVRSFHTTSFPFETVDKYHSMYKSISCKCNKLFVLNGAMGSRKTHALREIYTKAREAGQFPMMITGKRSIASNFFPADHADHYQTTSKEDAQGLVGVINTLASNRHYGDRARCKVVLIDEVEDLFDHMASGTLGITYADRVTAMDRLASLIRGAEKVVVADAMITDASIRKLAKMAGEDAKIIKAEGANDVNLKVVKESEVIALAREDMQAGKKVAVFCDYRAEKFADVAHSIREKSGKDVIELTAKYLEERGKSLDDIEEILKASDAAIISPVINAGASIELEEYDRVYVLAGRTLAPTSVLQSVRRFRAAKTAYIAFRGGRSEQRITQPKAIIFDQIKRDAESPADEMLRLFDTKSGRFLAQHAARRNQQFKSFKQTVLIAAEQMGFTVEHTELSASQRKAGTKAKAAGRRKTEDVRSEIAFDTSKKKHAGRDDLIDFGTDEAPTFKQETAARTFDAMELLEIKELDEQSYAEIFSLDIDYIVARRKKLCSAADFGRRDQIASFVAARFMSACGFDFDDVAGSQITKEKAEAAFEELSKPVALETGSSMSGIELIKMAFPSINFRKKHKTQIFKDLVKALGYDMTAGGYEGKTRIYVITSLIRKIGGEQVNVTELADFYVVPKPDLEVTTHVMGSLTPVTAEELMLQQQIDRKAFQAMIEMEAERAEMLCGTTG</sequence>
<protein>
    <recommendedName>
        <fullName evidence="3">Replication origin-binding protein domain-containing protein</fullName>
    </recommendedName>
</protein>
<organism evidence="1 2">
    <name type="scientific">Marinobacter flavimaris</name>
    <dbReference type="NCBI Taxonomy" id="262076"/>
    <lineage>
        <taxon>Bacteria</taxon>
        <taxon>Pseudomonadati</taxon>
        <taxon>Pseudomonadota</taxon>
        <taxon>Gammaproteobacteria</taxon>
        <taxon>Pseudomonadales</taxon>
        <taxon>Marinobacteraceae</taxon>
        <taxon>Marinobacter</taxon>
    </lineage>
</organism>
<dbReference type="AlphaFoldDB" id="A0A3D8H4Q4"/>
<dbReference type="RefSeq" id="WP_104270160.1">
    <property type="nucleotide sequence ID" value="NZ_PSSW01000002.1"/>
</dbReference>
<keyword evidence="2" id="KW-1185">Reference proteome</keyword>
<dbReference type="Proteomes" id="UP000256431">
    <property type="component" value="Unassembled WGS sequence"/>
</dbReference>
<evidence type="ECO:0000313" key="1">
    <source>
        <dbReference type="EMBL" id="RDU41640.1"/>
    </source>
</evidence>
<accession>A0A3D8H4Q4</accession>
<dbReference type="EMBL" id="QRDH01000002">
    <property type="protein sequence ID" value="RDU41640.1"/>
    <property type="molecule type" value="Genomic_DNA"/>
</dbReference>
<reference evidence="1 2" key="1">
    <citation type="submission" date="2018-08" db="EMBL/GenBank/DDBJ databases">
        <title>Genome sequence of Marinobacter flavimaris KCTC 12185.</title>
        <authorList>
            <person name="Chun J."/>
            <person name="Kim B.-Y."/>
            <person name="Choi S.-B."/>
            <person name="Kwak M.-J."/>
        </authorList>
    </citation>
    <scope>NUCLEOTIDE SEQUENCE [LARGE SCALE GENOMIC DNA]</scope>
    <source>
        <strain evidence="1 2">KCTC 12185</strain>
    </source>
</reference>
<name>A0A3D8H4Q4_9GAMM</name>
<evidence type="ECO:0008006" key="3">
    <source>
        <dbReference type="Google" id="ProtNLM"/>
    </source>
</evidence>